<feature type="chain" id="PRO_5021905103" evidence="3">
    <location>
        <begin position="23"/>
        <end position="192"/>
    </location>
</feature>
<evidence type="ECO:0000256" key="2">
    <source>
        <dbReference type="ARBA" id="ARBA00009387"/>
    </source>
</evidence>
<evidence type="ECO:0000256" key="1">
    <source>
        <dbReference type="ARBA" id="ARBA00007734"/>
    </source>
</evidence>
<comment type="similarity">
    <text evidence="1">Belongs to the transglycosylase Slt family.</text>
</comment>
<dbReference type="CDD" id="cd00254">
    <property type="entry name" value="LT-like"/>
    <property type="match status" value="1"/>
</dbReference>
<proteinExistence type="inferred from homology"/>
<dbReference type="InterPro" id="IPR023346">
    <property type="entry name" value="Lysozyme-like_dom_sf"/>
</dbReference>
<protein>
    <submittedName>
        <fullName evidence="5">Transglycosylase SLT domain-containing protein</fullName>
    </submittedName>
</protein>
<evidence type="ECO:0000256" key="3">
    <source>
        <dbReference type="SAM" id="SignalP"/>
    </source>
</evidence>
<organism evidence="5 6">
    <name type="scientific">Ruegeria faecimaris</name>
    <dbReference type="NCBI Taxonomy" id="686389"/>
    <lineage>
        <taxon>Bacteria</taxon>
        <taxon>Pseudomonadati</taxon>
        <taxon>Pseudomonadota</taxon>
        <taxon>Alphaproteobacteria</taxon>
        <taxon>Rhodobacterales</taxon>
        <taxon>Roseobacteraceae</taxon>
        <taxon>Ruegeria</taxon>
    </lineage>
</organism>
<sequence>MRFRFCFLSVLCFALTCGLAAADTLSTKSRKDIFLKQSKYLDGRAATQYRDSDRLKPKTPQPQFSKRYSGNYRGEYLTMARQAARKHDVPEELFLRLVQQESGWNPHAVSHKGALGLAQLMPGTAQLLGVNPRDPKQNLEGGARYLSWQYRKFKSWRLALAAYNAGPQAVEKHGGVPPYKETQNYVKVIWGG</sequence>
<evidence type="ECO:0000313" key="5">
    <source>
        <dbReference type="EMBL" id="SMO45810.1"/>
    </source>
</evidence>
<dbReference type="InterPro" id="IPR008258">
    <property type="entry name" value="Transglycosylase_SLT_dom_1"/>
</dbReference>
<keyword evidence="6" id="KW-1185">Reference proteome</keyword>
<accession>A0A521BGG4</accession>
<dbReference type="EMBL" id="FXTE01000001">
    <property type="protein sequence ID" value="SMO45810.1"/>
    <property type="molecule type" value="Genomic_DNA"/>
</dbReference>
<name>A0A521BGG4_9RHOB</name>
<feature type="signal peptide" evidence="3">
    <location>
        <begin position="1"/>
        <end position="22"/>
    </location>
</feature>
<dbReference type="RefSeq" id="WP_142634243.1">
    <property type="nucleotide sequence ID" value="NZ_FXTE01000001.1"/>
</dbReference>
<evidence type="ECO:0000313" key="6">
    <source>
        <dbReference type="Proteomes" id="UP000319555"/>
    </source>
</evidence>
<reference evidence="5 6" key="1">
    <citation type="submission" date="2017-05" db="EMBL/GenBank/DDBJ databases">
        <authorList>
            <person name="Varghese N."/>
            <person name="Submissions S."/>
        </authorList>
    </citation>
    <scope>NUCLEOTIDE SEQUENCE [LARGE SCALE GENOMIC DNA]</scope>
    <source>
        <strain evidence="5 6">DSM 28009</strain>
    </source>
</reference>
<dbReference type="OrthoDB" id="9815002at2"/>
<feature type="domain" description="Transglycosylase SLT" evidence="4">
    <location>
        <begin position="79"/>
        <end position="184"/>
    </location>
</feature>
<dbReference type="Gene3D" id="1.10.530.10">
    <property type="match status" value="1"/>
</dbReference>
<dbReference type="AlphaFoldDB" id="A0A521BGG4"/>
<dbReference type="PANTHER" id="PTHR37423">
    <property type="entry name" value="SOLUBLE LYTIC MUREIN TRANSGLYCOSYLASE-RELATED"/>
    <property type="match status" value="1"/>
</dbReference>
<keyword evidence="3" id="KW-0732">Signal</keyword>
<evidence type="ECO:0000259" key="4">
    <source>
        <dbReference type="Pfam" id="PF01464"/>
    </source>
</evidence>
<dbReference type="Proteomes" id="UP000319555">
    <property type="component" value="Unassembled WGS sequence"/>
</dbReference>
<dbReference type="SUPFAM" id="SSF53955">
    <property type="entry name" value="Lysozyme-like"/>
    <property type="match status" value="1"/>
</dbReference>
<gene>
    <name evidence="5" type="ORF">SAMN06265380_101811</name>
</gene>
<comment type="similarity">
    <text evidence="2">Belongs to the virb1 family.</text>
</comment>
<dbReference type="PANTHER" id="PTHR37423:SF2">
    <property type="entry name" value="MEMBRANE-BOUND LYTIC MUREIN TRANSGLYCOSYLASE C"/>
    <property type="match status" value="1"/>
</dbReference>
<dbReference type="Pfam" id="PF01464">
    <property type="entry name" value="SLT"/>
    <property type="match status" value="1"/>
</dbReference>